<evidence type="ECO:0000256" key="2">
    <source>
        <dbReference type="ARBA" id="ARBA00009012"/>
    </source>
</evidence>
<evidence type="ECO:0000313" key="7">
    <source>
        <dbReference type="EMBL" id="KAF2764995.1"/>
    </source>
</evidence>
<sequence>MAPASPLVTFTQSHIPEITGTTLLATYATLRHKLTPLGTLSGIAVATLHMLHPSPAYFWLLIVFFALGTLVTRIGRTAKLHLTQASTGGTGGEGPRTSAQVFANSGTACVWILVHAWLVRSSPWVSGVVPLAAGPHWPVLERVLPVGILAQYAAVAADTFSSELGILARSPPVLVTAPWKRVPRGTNGGVTVEGLLYGLLGGFLLTATAGVALRFLPPYVGIGLPLGCLVTLMGLVGSLVDSVLGATVQATVVDRGSGRVVEGPGGKRVKVVEGGSRVVEGRDLLTNNGVNFTMAFLASLLAMGSAYVLGLGL</sequence>
<dbReference type="PANTHER" id="PTHR13353:SF5">
    <property type="entry name" value="TRANSMEMBRANE PROTEIN 19"/>
    <property type="match status" value="1"/>
</dbReference>
<dbReference type="OrthoDB" id="15001at2759"/>
<dbReference type="InterPro" id="IPR002794">
    <property type="entry name" value="DUF92_TMEM19"/>
</dbReference>
<name>A0A6G1KWJ5_9PEZI</name>
<evidence type="ECO:0000256" key="4">
    <source>
        <dbReference type="ARBA" id="ARBA00022989"/>
    </source>
</evidence>
<evidence type="ECO:0000313" key="8">
    <source>
        <dbReference type="Proteomes" id="UP000799436"/>
    </source>
</evidence>
<keyword evidence="8" id="KW-1185">Reference proteome</keyword>
<feature type="transmembrane region" description="Helical" evidence="6">
    <location>
        <begin position="219"/>
        <end position="240"/>
    </location>
</feature>
<proteinExistence type="inferred from homology"/>
<keyword evidence="5 6" id="KW-0472">Membrane</keyword>
<dbReference type="EMBL" id="ML995904">
    <property type="protein sequence ID" value="KAF2764995.1"/>
    <property type="molecule type" value="Genomic_DNA"/>
</dbReference>
<dbReference type="Proteomes" id="UP000799436">
    <property type="component" value="Unassembled WGS sequence"/>
</dbReference>
<reference evidence="7" key="1">
    <citation type="journal article" date="2020" name="Stud. Mycol.">
        <title>101 Dothideomycetes genomes: a test case for predicting lifestyles and emergence of pathogens.</title>
        <authorList>
            <person name="Haridas S."/>
            <person name="Albert R."/>
            <person name="Binder M."/>
            <person name="Bloem J."/>
            <person name="Labutti K."/>
            <person name="Salamov A."/>
            <person name="Andreopoulos B."/>
            <person name="Baker S."/>
            <person name="Barry K."/>
            <person name="Bills G."/>
            <person name="Bluhm B."/>
            <person name="Cannon C."/>
            <person name="Castanera R."/>
            <person name="Culley D."/>
            <person name="Daum C."/>
            <person name="Ezra D."/>
            <person name="Gonzalez J."/>
            <person name="Henrissat B."/>
            <person name="Kuo A."/>
            <person name="Liang C."/>
            <person name="Lipzen A."/>
            <person name="Lutzoni F."/>
            <person name="Magnuson J."/>
            <person name="Mondo S."/>
            <person name="Nolan M."/>
            <person name="Ohm R."/>
            <person name="Pangilinan J."/>
            <person name="Park H.-J."/>
            <person name="Ramirez L."/>
            <person name="Alfaro M."/>
            <person name="Sun H."/>
            <person name="Tritt A."/>
            <person name="Yoshinaga Y."/>
            <person name="Zwiers L.-H."/>
            <person name="Turgeon B."/>
            <person name="Goodwin S."/>
            <person name="Spatafora J."/>
            <person name="Crous P."/>
            <person name="Grigoriev I."/>
        </authorList>
    </citation>
    <scope>NUCLEOTIDE SEQUENCE</scope>
    <source>
        <strain evidence="7">CBS 116005</strain>
    </source>
</reference>
<feature type="transmembrane region" description="Helical" evidence="6">
    <location>
        <begin position="56"/>
        <end position="74"/>
    </location>
</feature>
<organism evidence="7 8">
    <name type="scientific">Teratosphaeria nubilosa</name>
    <dbReference type="NCBI Taxonomy" id="161662"/>
    <lineage>
        <taxon>Eukaryota</taxon>
        <taxon>Fungi</taxon>
        <taxon>Dikarya</taxon>
        <taxon>Ascomycota</taxon>
        <taxon>Pezizomycotina</taxon>
        <taxon>Dothideomycetes</taxon>
        <taxon>Dothideomycetidae</taxon>
        <taxon>Mycosphaerellales</taxon>
        <taxon>Teratosphaeriaceae</taxon>
        <taxon>Teratosphaeria</taxon>
    </lineage>
</organism>
<dbReference type="PANTHER" id="PTHR13353">
    <property type="entry name" value="TRANSMEMBRANE PROTEIN 19"/>
    <property type="match status" value="1"/>
</dbReference>
<keyword evidence="3 6" id="KW-0812">Transmembrane</keyword>
<dbReference type="Pfam" id="PF01940">
    <property type="entry name" value="DUF92"/>
    <property type="match status" value="1"/>
</dbReference>
<dbReference type="GO" id="GO:0016020">
    <property type="term" value="C:membrane"/>
    <property type="evidence" value="ECO:0007669"/>
    <property type="project" value="UniProtKB-SubCell"/>
</dbReference>
<evidence type="ECO:0008006" key="9">
    <source>
        <dbReference type="Google" id="ProtNLM"/>
    </source>
</evidence>
<dbReference type="AlphaFoldDB" id="A0A6G1KWJ5"/>
<protein>
    <recommendedName>
        <fullName evidence="9">DUF92-domain-containing protein</fullName>
    </recommendedName>
</protein>
<evidence type="ECO:0000256" key="1">
    <source>
        <dbReference type="ARBA" id="ARBA00004141"/>
    </source>
</evidence>
<comment type="subcellular location">
    <subcellularLocation>
        <location evidence="1">Membrane</location>
        <topology evidence="1">Multi-pass membrane protein</topology>
    </subcellularLocation>
</comment>
<feature type="transmembrane region" description="Helical" evidence="6">
    <location>
        <begin position="194"/>
        <end position="213"/>
    </location>
</feature>
<accession>A0A6G1KWJ5</accession>
<evidence type="ECO:0000256" key="6">
    <source>
        <dbReference type="SAM" id="Phobius"/>
    </source>
</evidence>
<evidence type="ECO:0000256" key="5">
    <source>
        <dbReference type="ARBA" id="ARBA00023136"/>
    </source>
</evidence>
<evidence type="ECO:0000256" key="3">
    <source>
        <dbReference type="ARBA" id="ARBA00022692"/>
    </source>
</evidence>
<feature type="transmembrane region" description="Helical" evidence="6">
    <location>
        <begin position="290"/>
        <end position="310"/>
    </location>
</feature>
<gene>
    <name evidence="7" type="ORF">EJ03DRAFT_355300</name>
</gene>
<comment type="similarity">
    <text evidence="2">Belongs to the TMEM19 family.</text>
</comment>
<keyword evidence="4 6" id="KW-1133">Transmembrane helix</keyword>